<dbReference type="Pfam" id="PF00126">
    <property type="entry name" value="HTH_1"/>
    <property type="match status" value="1"/>
</dbReference>
<dbReference type="Pfam" id="PF03466">
    <property type="entry name" value="LysR_substrate"/>
    <property type="match status" value="1"/>
</dbReference>
<dbReference type="PANTHER" id="PTHR30537">
    <property type="entry name" value="HTH-TYPE TRANSCRIPTIONAL REGULATOR"/>
    <property type="match status" value="1"/>
</dbReference>
<dbReference type="InterPro" id="IPR036390">
    <property type="entry name" value="WH_DNA-bd_sf"/>
</dbReference>
<dbReference type="PANTHER" id="PTHR30537:SF3">
    <property type="entry name" value="TRANSCRIPTIONAL REGULATORY PROTEIN"/>
    <property type="match status" value="1"/>
</dbReference>
<evidence type="ECO:0000256" key="1">
    <source>
        <dbReference type="ARBA" id="ARBA00009437"/>
    </source>
</evidence>
<evidence type="ECO:0000313" key="6">
    <source>
        <dbReference type="EMBL" id="QLG89102.1"/>
    </source>
</evidence>
<dbReference type="RefSeq" id="WP_179355603.1">
    <property type="nucleotide sequence ID" value="NZ_CP058627.1"/>
</dbReference>
<dbReference type="SUPFAM" id="SSF46785">
    <property type="entry name" value="Winged helix' DNA-binding domain"/>
    <property type="match status" value="1"/>
</dbReference>
<gene>
    <name evidence="6" type="ORF">HQ393_13100</name>
</gene>
<name>A0A7H9BL31_9NEIS</name>
<evidence type="ECO:0000259" key="5">
    <source>
        <dbReference type="PROSITE" id="PS50931"/>
    </source>
</evidence>
<keyword evidence="7" id="KW-1185">Reference proteome</keyword>
<dbReference type="GO" id="GO:0003700">
    <property type="term" value="F:DNA-binding transcription factor activity"/>
    <property type="evidence" value="ECO:0007669"/>
    <property type="project" value="InterPro"/>
</dbReference>
<sequence>MNTLHNAPQLDWHLLHVFLAVVDSGSLSAAARSLRSSQPTLSRQIGELEALLGVALFERVARGLKLTVAGEALLPALRQMQLGANALAIAAQGQTQALAGTVRITASEMTACYILPPILARIRAQYPEIALELVVSNTVENLLERQADIAIRHTRPSQGGLIAKQVGEFALGLFAHRDYLQQVGGQIDITRIADYVWIGEDSADILLRRFQQAGFAIERDFFAIRCDNHIVAWQMALAGMGIGNATLVTASQFPQMQRIWGETPIPGMPVWLTAHRELRQSARIRAVFDALATELGQIS</sequence>
<evidence type="ECO:0000256" key="2">
    <source>
        <dbReference type="ARBA" id="ARBA00023015"/>
    </source>
</evidence>
<dbReference type="PROSITE" id="PS50931">
    <property type="entry name" value="HTH_LYSR"/>
    <property type="match status" value="1"/>
</dbReference>
<feature type="domain" description="HTH lysR-type" evidence="5">
    <location>
        <begin position="10"/>
        <end position="67"/>
    </location>
</feature>
<proteinExistence type="inferred from homology"/>
<dbReference type="PRINTS" id="PR00039">
    <property type="entry name" value="HTHLYSR"/>
</dbReference>
<dbReference type="InterPro" id="IPR000847">
    <property type="entry name" value="LysR_HTH_N"/>
</dbReference>
<dbReference type="InterPro" id="IPR058163">
    <property type="entry name" value="LysR-type_TF_proteobact-type"/>
</dbReference>
<dbReference type="InterPro" id="IPR005119">
    <property type="entry name" value="LysR_subst-bd"/>
</dbReference>
<evidence type="ECO:0000313" key="7">
    <source>
        <dbReference type="Proteomes" id="UP000509597"/>
    </source>
</evidence>
<dbReference type="CDD" id="cd05466">
    <property type="entry name" value="PBP2_LTTR_substrate"/>
    <property type="match status" value="1"/>
</dbReference>
<evidence type="ECO:0000256" key="4">
    <source>
        <dbReference type="ARBA" id="ARBA00023163"/>
    </source>
</evidence>
<dbReference type="InterPro" id="IPR036388">
    <property type="entry name" value="WH-like_DNA-bd_sf"/>
</dbReference>
<keyword evidence="3" id="KW-0238">DNA-binding</keyword>
<evidence type="ECO:0000256" key="3">
    <source>
        <dbReference type="ARBA" id="ARBA00023125"/>
    </source>
</evidence>
<dbReference type="EMBL" id="CP058627">
    <property type="protein sequence ID" value="QLG89102.1"/>
    <property type="molecule type" value="Genomic_DNA"/>
</dbReference>
<keyword evidence="2" id="KW-0805">Transcription regulation</keyword>
<dbReference type="Gene3D" id="3.40.190.290">
    <property type="match status" value="1"/>
</dbReference>
<dbReference type="GO" id="GO:0043565">
    <property type="term" value="F:sequence-specific DNA binding"/>
    <property type="evidence" value="ECO:0007669"/>
    <property type="project" value="TreeGrafter"/>
</dbReference>
<dbReference type="GO" id="GO:0006351">
    <property type="term" value="P:DNA-templated transcription"/>
    <property type="evidence" value="ECO:0007669"/>
    <property type="project" value="TreeGrafter"/>
</dbReference>
<keyword evidence="4" id="KW-0804">Transcription</keyword>
<dbReference type="FunFam" id="1.10.10.10:FF:000001">
    <property type="entry name" value="LysR family transcriptional regulator"/>
    <property type="match status" value="1"/>
</dbReference>
<organism evidence="6 7">
    <name type="scientific">Chitinibacter bivalviorum</name>
    <dbReference type="NCBI Taxonomy" id="2739434"/>
    <lineage>
        <taxon>Bacteria</taxon>
        <taxon>Pseudomonadati</taxon>
        <taxon>Pseudomonadota</taxon>
        <taxon>Betaproteobacteria</taxon>
        <taxon>Neisseriales</taxon>
        <taxon>Chitinibacteraceae</taxon>
        <taxon>Chitinibacter</taxon>
    </lineage>
</organism>
<protein>
    <submittedName>
        <fullName evidence="6">LysR family transcriptional regulator</fullName>
    </submittedName>
</protein>
<reference evidence="6 7" key="1">
    <citation type="submission" date="2020-07" db="EMBL/GenBank/DDBJ databases">
        <title>Complete genome sequence of Chitinibacter sp. 2T18.</title>
        <authorList>
            <person name="Bae J.-W."/>
            <person name="Choi J.-W."/>
        </authorList>
    </citation>
    <scope>NUCLEOTIDE SEQUENCE [LARGE SCALE GENOMIC DNA]</scope>
    <source>
        <strain evidence="6 7">2T18</strain>
    </source>
</reference>
<dbReference type="Gene3D" id="1.10.10.10">
    <property type="entry name" value="Winged helix-like DNA-binding domain superfamily/Winged helix DNA-binding domain"/>
    <property type="match status" value="1"/>
</dbReference>
<accession>A0A7H9BL31</accession>
<dbReference type="SUPFAM" id="SSF53850">
    <property type="entry name" value="Periplasmic binding protein-like II"/>
    <property type="match status" value="1"/>
</dbReference>
<dbReference type="KEGG" id="chiz:HQ393_13100"/>
<dbReference type="Proteomes" id="UP000509597">
    <property type="component" value="Chromosome"/>
</dbReference>
<dbReference type="AlphaFoldDB" id="A0A7H9BL31"/>
<comment type="similarity">
    <text evidence="1">Belongs to the LysR transcriptional regulatory family.</text>
</comment>